<organism evidence="2 3">
    <name type="scientific">Pseudomonas putida</name>
    <name type="common">Arthrobacter siderocapsulatus</name>
    <dbReference type="NCBI Taxonomy" id="303"/>
    <lineage>
        <taxon>Bacteria</taxon>
        <taxon>Pseudomonadati</taxon>
        <taxon>Pseudomonadota</taxon>
        <taxon>Gammaproteobacteria</taxon>
        <taxon>Pseudomonadales</taxon>
        <taxon>Pseudomonadaceae</taxon>
        <taxon>Pseudomonas</taxon>
    </lineage>
</organism>
<dbReference type="AlphaFoldDB" id="A0AAP9MWI9"/>
<dbReference type="RefSeq" id="WP_155737826.1">
    <property type="nucleotide sequence ID" value="NZ_CP050951.1"/>
</dbReference>
<sequence length="164" mass="18738">MEFEWLHELWKDADWGARIPAFAGLVLSLWALWKGRTSVRVSLGCDHHDDVVYVSNLSPHAVELTSIGIVEADGSLADWFDDADAWPGLPKRMEARSECSIRLHEAIAPFSAYQRKYLGRGGCFVRIAGGQAFSNPGKLRRRWWWLRSLVERIFRRNGRKAAQD</sequence>
<protein>
    <submittedName>
        <fullName evidence="2">Uncharacterized protein</fullName>
    </submittedName>
</protein>
<evidence type="ECO:0000313" key="2">
    <source>
        <dbReference type="EMBL" id="QJQ08226.1"/>
    </source>
</evidence>
<keyword evidence="1" id="KW-1133">Transmembrane helix</keyword>
<name>A0AAP9MWI9_PSEPU</name>
<keyword evidence="1" id="KW-0472">Membrane</keyword>
<feature type="transmembrane region" description="Helical" evidence="1">
    <location>
        <begin position="15"/>
        <end position="33"/>
    </location>
</feature>
<gene>
    <name evidence="2" type="ORF">A3L25_001890</name>
</gene>
<accession>A0AAP9MWI9</accession>
<dbReference type="EMBL" id="CP050951">
    <property type="protein sequence ID" value="QJQ08226.1"/>
    <property type="molecule type" value="Genomic_DNA"/>
</dbReference>
<proteinExistence type="predicted"/>
<keyword evidence="1" id="KW-0812">Transmembrane</keyword>
<evidence type="ECO:0000313" key="3">
    <source>
        <dbReference type="Proteomes" id="UP000076857"/>
    </source>
</evidence>
<dbReference type="Proteomes" id="UP000076857">
    <property type="component" value="Chromosome"/>
</dbReference>
<reference evidence="2 3" key="1">
    <citation type="submission" date="2016-04" db="EMBL/GenBank/DDBJ databases">
        <authorList>
            <person name="Qiu J."/>
        </authorList>
    </citation>
    <scope>NUCLEOTIDE SEQUENCE [LARGE SCALE GENOMIC DNA]</scope>
    <source>
        <strain evidence="2 3">JQ581</strain>
    </source>
</reference>
<reference evidence="2 3" key="2">
    <citation type="submission" date="2020-04" db="EMBL/GenBank/DDBJ databases">
        <title>Complete genome sequence of Pseudomonas putida strain JQ581.</title>
        <authorList>
            <person name="Mu Y."/>
        </authorList>
    </citation>
    <scope>NUCLEOTIDE SEQUENCE [LARGE SCALE GENOMIC DNA]</scope>
    <source>
        <strain evidence="2 3">JQ581</strain>
    </source>
</reference>
<evidence type="ECO:0000256" key="1">
    <source>
        <dbReference type="SAM" id="Phobius"/>
    </source>
</evidence>